<proteinExistence type="predicted"/>
<keyword evidence="3" id="KW-1185">Reference proteome</keyword>
<gene>
    <name evidence="2" type="ORF">BJY28_002961</name>
</gene>
<comment type="caution">
    <text evidence="2">The sequence shown here is derived from an EMBL/GenBank/DDBJ whole genome shotgun (WGS) entry which is preliminary data.</text>
</comment>
<reference evidence="2 3" key="1">
    <citation type="submission" date="2020-07" db="EMBL/GenBank/DDBJ databases">
        <title>Sequencing the genomes of 1000 actinobacteria strains.</title>
        <authorList>
            <person name="Klenk H.-P."/>
        </authorList>
    </citation>
    <scope>NUCLEOTIDE SEQUENCE [LARGE SCALE GENOMIC DNA]</scope>
    <source>
        <strain evidence="2 3">DSM 24723</strain>
    </source>
</reference>
<dbReference type="InterPro" id="IPR028037">
    <property type="entry name" value="Antitoxin_Rv0909/MT0933"/>
</dbReference>
<accession>A0A852X537</accession>
<dbReference type="EMBL" id="JACBZX010000001">
    <property type="protein sequence ID" value="NYG38492.1"/>
    <property type="molecule type" value="Genomic_DNA"/>
</dbReference>
<dbReference type="AlphaFoldDB" id="A0A852X537"/>
<name>A0A852X537_9MICO</name>
<feature type="compositionally biased region" description="Basic and acidic residues" evidence="1">
    <location>
        <begin position="1"/>
        <end position="34"/>
    </location>
</feature>
<evidence type="ECO:0000313" key="3">
    <source>
        <dbReference type="Proteomes" id="UP000592181"/>
    </source>
</evidence>
<sequence>MGLFDKAKDAADQNSDKVEDVSDQGLEKGGEFAESKGVGQDQVDKGKETLDGKIGE</sequence>
<organism evidence="2 3">
    <name type="scientific">Janibacter alkaliphilus</name>
    <dbReference type="NCBI Taxonomy" id="1069963"/>
    <lineage>
        <taxon>Bacteria</taxon>
        <taxon>Bacillati</taxon>
        <taxon>Actinomycetota</taxon>
        <taxon>Actinomycetes</taxon>
        <taxon>Micrococcales</taxon>
        <taxon>Intrasporangiaceae</taxon>
        <taxon>Janibacter</taxon>
    </lineage>
</organism>
<dbReference type="RefSeq" id="WP_179463678.1">
    <property type="nucleotide sequence ID" value="NZ_JACBZX010000001.1"/>
</dbReference>
<evidence type="ECO:0008006" key="4">
    <source>
        <dbReference type="Google" id="ProtNLM"/>
    </source>
</evidence>
<dbReference type="Proteomes" id="UP000592181">
    <property type="component" value="Unassembled WGS sequence"/>
</dbReference>
<evidence type="ECO:0000313" key="2">
    <source>
        <dbReference type="EMBL" id="NYG38492.1"/>
    </source>
</evidence>
<protein>
    <recommendedName>
        <fullName evidence="4">MT0933-like antitoxin protein</fullName>
    </recommendedName>
</protein>
<dbReference type="Pfam" id="PF14013">
    <property type="entry name" value="MT0933_antitox"/>
    <property type="match status" value="1"/>
</dbReference>
<feature type="compositionally biased region" description="Basic and acidic residues" evidence="1">
    <location>
        <begin position="42"/>
        <end position="56"/>
    </location>
</feature>
<evidence type="ECO:0000256" key="1">
    <source>
        <dbReference type="SAM" id="MobiDB-lite"/>
    </source>
</evidence>
<feature type="region of interest" description="Disordered" evidence="1">
    <location>
        <begin position="1"/>
        <end position="56"/>
    </location>
</feature>